<keyword evidence="1" id="KW-0732">Signal</keyword>
<dbReference type="RefSeq" id="WP_014226457.1">
    <property type="nucleotide sequence ID" value="NC_016612.1"/>
</dbReference>
<dbReference type="Proteomes" id="UP000007843">
    <property type="component" value="Chromosome"/>
</dbReference>
<dbReference type="Pfam" id="PF13699">
    <property type="entry name" value="eCIS_core"/>
    <property type="match status" value="1"/>
</dbReference>
<name>A0A0H3H2B4_KLEM8</name>
<feature type="signal peptide" evidence="1">
    <location>
        <begin position="1"/>
        <end position="23"/>
    </location>
</feature>
<evidence type="ECO:0000313" key="4">
    <source>
        <dbReference type="Proteomes" id="UP000007843"/>
    </source>
</evidence>
<protein>
    <recommendedName>
        <fullName evidence="2">eCIS core domain-containing protein</fullName>
    </recommendedName>
</protein>
<feature type="chain" id="PRO_5002610750" description="eCIS core domain-containing protein" evidence="1">
    <location>
        <begin position="24"/>
        <end position="270"/>
    </location>
</feature>
<dbReference type="InterPro" id="IPR025295">
    <property type="entry name" value="eCIS_core_dom"/>
</dbReference>
<accession>A0A0H3H2B4</accession>
<proteinExistence type="predicted"/>
<evidence type="ECO:0000313" key="3">
    <source>
        <dbReference type="EMBL" id="AEX01786.1"/>
    </source>
</evidence>
<gene>
    <name evidence="3" type="ordered locus">KOX_00195</name>
</gene>
<organism evidence="3 4">
    <name type="scientific">Klebsiella michiganensis (strain ATCC 8724 / DSM 4798 / JCM 20051 / NBRC 3318 / NRRL B-199 / KCTC 1686 / BUCSAV 143 / CCM 1901)</name>
    <dbReference type="NCBI Taxonomy" id="1006551"/>
    <lineage>
        <taxon>Bacteria</taxon>
        <taxon>Pseudomonadati</taxon>
        <taxon>Pseudomonadota</taxon>
        <taxon>Gammaproteobacteria</taxon>
        <taxon>Enterobacterales</taxon>
        <taxon>Enterobacteriaceae</taxon>
        <taxon>Klebsiella/Raoultella group</taxon>
        <taxon>Klebsiella</taxon>
    </lineage>
</organism>
<dbReference type="HOGENOM" id="CLU_089942_0_0_6"/>
<dbReference type="EMBL" id="CP003218">
    <property type="protein sequence ID" value="AEX01786.1"/>
    <property type="molecule type" value="Genomic_DNA"/>
</dbReference>
<evidence type="ECO:0000256" key="1">
    <source>
        <dbReference type="SAM" id="SignalP"/>
    </source>
</evidence>
<feature type="domain" description="eCIS core" evidence="2">
    <location>
        <begin position="119"/>
        <end position="161"/>
    </location>
</feature>
<evidence type="ECO:0000259" key="2">
    <source>
        <dbReference type="Pfam" id="PF13699"/>
    </source>
</evidence>
<dbReference type="KEGG" id="kox:KOX_00195"/>
<dbReference type="AlphaFoldDB" id="A0A0H3H2B4"/>
<reference evidence="3 4" key="1">
    <citation type="journal article" date="2012" name="J. Bacteriol.">
        <title>Complete genome sequence of Klebsiella oxytoca KCTC 1686, used in production of 2,3-butanediol.</title>
        <authorList>
            <person name="Shin S.H."/>
            <person name="Kim S."/>
            <person name="Kim J.Y."/>
            <person name="Lee S."/>
            <person name="Um Y."/>
            <person name="Oh M.K."/>
            <person name="Kim Y.R."/>
            <person name="Lee J."/>
            <person name="Yang K.S."/>
        </authorList>
    </citation>
    <scope>NUCLEOTIDE SEQUENCE [LARGE SCALE GENOMIC DNA]</scope>
    <source>
        <strain evidence="4">ATCC 8724 / DSM 4798 / JCM 20051 / NBRC 3318 / NRRL B-199 / KCTC 1686</strain>
    </source>
</reference>
<sequence>MYQNIRLCLLTTALMISASNSNGMDINLGPIGHLCDTCGGGVIGGLPIVGPSLNELVSQAGAPALEQWIIQSRNTAINGTAPIPPMIRQMLTGYASEDSMNKARFKVEDNGFLNLSRVIEQAGQASAVTLIDVIVFRDTASANNPAIWAHELTHVDQYSRWGAHDFAISYIRDHGTVEQPAYDKQYRYAAWAQSRGFPQNPQPVVSMPPPVVNMPPPQYVPINNPPLQPVVVGSFCQTPMGRFGPGPAMIVGSPCYAQIPQGLVQGFITR</sequence>